<dbReference type="InterPro" id="IPR018389">
    <property type="entry name" value="DctP_fam"/>
</dbReference>
<dbReference type="Proteomes" id="UP000199541">
    <property type="component" value="Unassembled WGS sequence"/>
</dbReference>
<evidence type="ECO:0000313" key="7">
    <source>
        <dbReference type="Proteomes" id="UP000199541"/>
    </source>
</evidence>
<dbReference type="PANTHER" id="PTHR33376">
    <property type="match status" value="1"/>
</dbReference>
<dbReference type="SUPFAM" id="SSF53850">
    <property type="entry name" value="Periplasmic binding protein-like II"/>
    <property type="match status" value="1"/>
</dbReference>
<accession>A0AAN4UPA0</accession>
<dbReference type="Gene3D" id="3.40.190.170">
    <property type="entry name" value="Bacterial extracellular solute-binding protein, family 7"/>
    <property type="match status" value="1"/>
</dbReference>
<dbReference type="Pfam" id="PF03480">
    <property type="entry name" value="DctP"/>
    <property type="match status" value="1"/>
</dbReference>
<dbReference type="PANTHER" id="PTHR33376:SF4">
    <property type="entry name" value="SIALIC ACID-BINDING PERIPLASMIC PROTEIN SIAP"/>
    <property type="match status" value="1"/>
</dbReference>
<dbReference type="GO" id="GO:0055085">
    <property type="term" value="P:transmembrane transport"/>
    <property type="evidence" value="ECO:0007669"/>
    <property type="project" value="InterPro"/>
</dbReference>
<reference evidence="5" key="1">
    <citation type="journal article" date="2014" name="Int. J. Syst. Evol. Microbiol.">
        <title>Complete genome sequence of Corynebacterium casei LMG S-19264T (=DSM 44701T), isolated from a smear-ripened cheese.</title>
        <authorList>
            <consortium name="US DOE Joint Genome Institute (JGI-PGF)"/>
            <person name="Walter F."/>
            <person name="Albersmeier A."/>
            <person name="Kalinowski J."/>
            <person name="Ruckert C."/>
        </authorList>
    </citation>
    <scope>NUCLEOTIDE SEQUENCE</scope>
    <source>
        <strain evidence="5">CGMCC 1.10859</strain>
    </source>
</reference>
<gene>
    <name evidence="5" type="ORF">GCM10008024_09310</name>
    <name evidence="6" type="ORF">SAMN05444006_103160</name>
</gene>
<dbReference type="CDD" id="cd13602">
    <property type="entry name" value="PBP2_TRAP_BpDctp6_7"/>
    <property type="match status" value="1"/>
</dbReference>
<evidence type="ECO:0000313" key="5">
    <source>
        <dbReference type="EMBL" id="GHD99868.1"/>
    </source>
</evidence>
<comment type="subcellular location">
    <subcellularLocation>
        <location evidence="1">Periplasm</location>
    </subcellularLocation>
</comment>
<dbReference type="EMBL" id="BNAB01000003">
    <property type="protein sequence ID" value="GHD99868.1"/>
    <property type="molecule type" value="Genomic_DNA"/>
</dbReference>
<keyword evidence="2 4" id="KW-0732">Signal</keyword>
<evidence type="ECO:0000313" key="8">
    <source>
        <dbReference type="Proteomes" id="UP000634647"/>
    </source>
</evidence>
<keyword evidence="7" id="KW-1185">Reference proteome</keyword>
<dbReference type="EMBL" id="FNOB01000003">
    <property type="protein sequence ID" value="SDW41681.1"/>
    <property type="molecule type" value="Genomic_DNA"/>
</dbReference>
<protein>
    <submittedName>
        <fullName evidence="5">C4-dicarboxylate ABC transporter substrate-binding protein</fullName>
    </submittedName>
    <submittedName>
        <fullName evidence="6">TRAP-type C4-dicarboxylate transport system, substrate-binding protein</fullName>
    </submittedName>
</protein>
<organism evidence="5 8">
    <name type="scientific">Allgaiera indica</name>
    <dbReference type="NCBI Taxonomy" id="765699"/>
    <lineage>
        <taxon>Bacteria</taxon>
        <taxon>Pseudomonadati</taxon>
        <taxon>Pseudomonadota</taxon>
        <taxon>Alphaproteobacteria</taxon>
        <taxon>Rhodobacterales</taxon>
        <taxon>Paracoccaceae</taxon>
        <taxon>Allgaiera</taxon>
    </lineage>
</organism>
<feature type="signal peptide" evidence="4">
    <location>
        <begin position="1"/>
        <end position="21"/>
    </location>
</feature>
<sequence>MGFLKNLGGACAVTMALAVQAQAQSWEMPTPYPDANFHTVNDRAFAADVAKATGGKLEIKIHSAGSLFKHPEIPRAVRSGQVQVGEFLLSILNNDNPVFGADSMPFLATSYADAAKLWKAQKPVVEKLLEKQGMMVLYSVPWPPQGLYTKKPIKSVKDLAGLKFRSYNATLDTFARLAGASPTQVEVPDIPQAFTTGRVEAMITSPSTGVNTKAWDYVSYYTDIRAWLPKNIVVANKRAFDHLPKAEQAAVLKAAAEAQARGWKMSEQETVTQTKALKEHGMHVEKPSPELEAGLKKIGAEMLANWKKKAGASGAELLKAYNQ</sequence>
<dbReference type="GO" id="GO:0042597">
    <property type="term" value="C:periplasmic space"/>
    <property type="evidence" value="ECO:0007669"/>
    <property type="project" value="UniProtKB-SubCell"/>
</dbReference>
<dbReference type="RefSeq" id="WP_035842373.1">
    <property type="nucleotide sequence ID" value="NZ_BNAB01000003.1"/>
</dbReference>
<evidence type="ECO:0000256" key="2">
    <source>
        <dbReference type="ARBA" id="ARBA00022729"/>
    </source>
</evidence>
<feature type="chain" id="PRO_5043037736" evidence="4">
    <location>
        <begin position="22"/>
        <end position="323"/>
    </location>
</feature>
<dbReference type="Proteomes" id="UP000634647">
    <property type="component" value="Unassembled WGS sequence"/>
</dbReference>
<evidence type="ECO:0000313" key="6">
    <source>
        <dbReference type="EMBL" id="SDW41681.1"/>
    </source>
</evidence>
<comment type="caution">
    <text evidence="5">The sequence shown here is derived from an EMBL/GenBank/DDBJ whole genome shotgun (WGS) entry which is preliminary data.</text>
</comment>
<evidence type="ECO:0000256" key="4">
    <source>
        <dbReference type="SAM" id="SignalP"/>
    </source>
</evidence>
<dbReference type="InterPro" id="IPR038404">
    <property type="entry name" value="TRAP_DctP_sf"/>
</dbReference>
<keyword evidence="3" id="KW-0574">Periplasm</keyword>
<evidence type="ECO:0000256" key="1">
    <source>
        <dbReference type="ARBA" id="ARBA00004418"/>
    </source>
</evidence>
<reference evidence="6 7" key="2">
    <citation type="submission" date="2016-10" db="EMBL/GenBank/DDBJ databases">
        <authorList>
            <person name="Varghese N."/>
            <person name="Submissions S."/>
        </authorList>
    </citation>
    <scope>NUCLEOTIDE SEQUENCE [LARGE SCALE GENOMIC DNA]</scope>
    <source>
        <strain evidence="6 7">DSM 24802</strain>
    </source>
</reference>
<evidence type="ECO:0000256" key="3">
    <source>
        <dbReference type="ARBA" id="ARBA00022764"/>
    </source>
</evidence>
<dbReference type="NCBIfam" id="NF037995">
    <property type="entry name" value="TRAP_S1"/>
    <property type="match status" value="1"/>
</dbReference>
<reference evidence="5" key="3">
    <citation type="submission" date="2023-06" db="EMBL/GenBank/DDBJ databases">
        <authorList>
            <person name="Sun Q."/>
            <person name="Zhou Y."/>
        </authorList>
    </citation>
    <scope>NUCLEOTIDE SEQUENCE</scope>
    <source>
        <strain evidence="5">CGMCC 1.10859</strain>
    </source>
</reference>
<name>A0AAN4UPA0_9RHOB</name>
<dbReference type="AlphaFoldDB" id="A0AAN4UPA0"/>
<proteinExistence type="predicted"/>